<feature type="region of interest" description="Disordered" evidence="1">
    <location>
        <begin position="143"/>
        <end position="184"/>
    </location>
</feature>
<proteinExistence type="predicted"/>
<dbReference type="RefSeq" id="XP_004335667.1">
    <property type="nucleotide sequence ID" value="XM_004335619.1"/>
</dbReference>
<feature type="compositionally biased region" description="Basic and acidic residues" evidence="1">
    <location>
        <begin position="24"/>
        <end position="38"/>
    </location>
</feature>
<feature type="compositionally biased region" description="Basic and acidic residues" evidence="1">
    <location>
        <begin position="238"/>
        <end position="256"/>
    </location>
</feature>
<evidence type="ECO:0000256" key="1">
    <source>
        <dbReference type="SAM" id="MobiDB-lite"/>
    </source>
</evidence>
<reference evidence="3 4" key="1">
    <citation type="journal article" date="2013" name="Genome Biol.">
        <title>Genome of Acanthamoeba castellanii highlights extensive lateral gene transfer and early evolution of tyrosine kinase signaling.</title>
        <authorList>
            <person name="Clarke M."/>
            <person name="Lohan A.J."/>
            <person name="Liu B."/>
            <person name="Lagkouvardos I."/>
            <person name="Roy S."/>
            <person name="Zafar N."/>
            <person name="Bertelli C."/>
            <person name="Schilde C."/>
            <person name="Kianianmomeni A."/>
            <person name="Burglin T.R."/>
            <person name="Frech C."/>
            <person name="Turcotte B."/>
            <person name="Kopec K.O."/>
            <person name="Synnott J.M."/>
            <person name="Choo C."/>
            <person name="Paponov I."/>
            <person name="Finkler A."/>
            <person name="Soon Heng Tan C."/>
            <person name="Hutchins A.P."/>
            <person name="Weinmeier T."/>
            <person name="Rattei T."/>
            <person name="Chu J.S."/>
            <person name="Gimenez G."/>
            <person name="Irimia M."/>
            <person name="Rigden D.J."/>
            <person name="Fitzpatrick D.A."/>
            <person name="Lorenzo-Morales J."/>
            <person name="Bateman A."/>
            <person name="Chiu C.H."/>
            <person name="Tang P."/>
            <person name="Hegemann P."/>
            <person name="Fromm H."/>
            <person name="Raoult D."/>
            <person name="Greub G."/>
            <person name="Miranda-Saavedra D."/>
            <person name="Chen N."/>
            <person name="Nash P."/>
            <person name="Ginger M.L."/>
            <person name="Horn M."/>
            <person name="Schaap P."/>
            <person name="Caler L."/>
            <person name="Loftus B."/>
        </authorList>
    </citation>
    <scope>NUCLEOTIDE SEQUENCE [LARGE SCALE GENOMIC DNA]</scope>
    <source>
        <strain evidence="3 4">Neff</strain>
    </source>
</reference>
<dbReference type="InterPro" id="IPR001374">
    <property type="entry name" value="R3H_dom"/>
</dbReference>
<dbReference type="GeneID" id="14914187"/>
<dbReference type="PANTHER" id="PTHR13498">
    <property type="entry name" value="SPERM ASSOCIATED ANTIGEN 7"/>
    <property type="match status" value="1"/>
</dbReference>
<dbReference type="PANTHER" id="PTHR13498:SF3">
    <property type="entry name" value="SPERM-ASSOCIATED ANTIGEN 7"/>
    <property type="match status" value="1"/>
</dbReference>
<feature type="compositionally biased region" description="Basic and acidic residues" evidence="1">
    <location>
        <begin position="143"/>
        <end position="162"/>
    </location>
</feature>
<dbReference type="CDD" id="cd02325">
    <property type="entry name" value="R3H"/>
    <property type="match status" value="1"/>
</dbReference>
<dbReference type="KEGG" id="acan:ACA1_038390"/>
<protein>
    <submittedName>
        <fullName evidence="3">R3H domain containing protein</fullName>
    </submittedName>
</protein>
<feature type="region of interest" description="Disordered" evidence="1">
    <location>
        <begin position="1"/>
        <end position="38"/>
    </location>
</feature>
<name>L8GLF9_ACACF</name>
<keyword evidence="4" id="KW-1185">Reference proteome</keyword>
<feature type="domain" description="R3H" evidence="2">
    <location>
        <begin position="45"/>
        <end position="111"/>
    </location>
</feature>
<dbReference type="PROSITE" id="PS51061">
    <property type="entry name" value="R3H"/>
    <property type="match status" value="1"/>
</dbReference>
<accession>L8GLF9</accession>
<organism evidence="3 4">
    <name type="scientific">Acanthamoeba castellanii (strain ATCC 30010 / Neff)</name>
    <dbReference type="NCBI Taxonomy" id="1257118"/>
    <lineage>
        <taxon>Eukaryota</taxon>
        <taxon>Amoebozoa</taxon>
        <taxon>Discosea</taxon>
        <taxon>Longamoebia</taxon>
        <taxon>Centramoebida</taxon>
        <taxon>Acanthamoebidae</taxon>
        <taxon>Acanthamoeba</taxon>
    </lineage>
</organism>
<dbReference type="SMART" id="SM00393">
    <property type="entry name" value="R3H"/>
    <property type="match status" value="1"/>
</dbReference>
<dbReference type="Gene3D" id="3.30.1370.50">
    <property type="entry name" value="R3H-like domain"/>
    <property type="match status" value="1"/>
</dbReference>
<dbReference type="OrthoDB" id="5979509at2759"/>
<dbReference type="OMA" id="AQTEDQM"/>
<gene>
    <name evidence="3" type="ORF">ACA1_038390</name>
</gene>
<dbReference type="InterPro" id="IPR036867">
    <property type="entry name" value="R3H_dom_sf"/>
</dbReference>
<dbReference type="Pfam" id="PF01424">
    <property type="entry name" value="R3H"/>
    <property type="match status" value="1"/>
</dbReference>
<sequence length="256" mass="29213">MDLLDSILTSMDKTATQRAAASSKQEREERARLQRQKKAEQEALVKWRAQTEDQMQRFTEDEARKKLIFPPLPKHYRQVLHEIAESHELASHSFGKEEELPGRYSVVFKKDVAPSPDEISVIASQVGEGTTEIDLEQILENSKAEAEERKAELERKKVELAKRKSAAKDTPTSPLPSAASPQKNYRDAGAYARVLQGSNSLFVLNTQKRDRRTIEEIQKDMKTIKRPRTEGEEGDEREEAKDEEEHQDREDGAGDE</sequence>
<dbReference type="VEuPathDB" id="AmoebaDB:ACA1_038390"/>
<evidence type="ECO:0000313" key="3">
    <source>
        <dbReference type="EMBL" id="ELR13654.1"/>
    </source>
</evidence>
<dbReference type="GO" id="GO:0003676">
    <property type="term" value="F:nucleic acid binding"/>
    <property type="evidence" value="ECO:0007669"/>
    <property type="project" value="UniProtKB-UniRule"/>
</dbReference>
<dbReference type="InterPro" id="IPR017330">
    <property type="entry name" value="SPAG7"/>
</dbReference>
<dbReference type="Proteomes" id="UP000011083">
    <property type="component" value="Unassembled WGS sequence"/>
</dbReference>
<evidence type="ECO:0000313" key="4">
    <source>
        <dbReference type="Proteomes" id="UP000011083"/>
    </source>
</evidence>
<feature type="compositionally biased region" description="Low complexity" evidence="1">
    <location>
        <begin position="170"/>
        <end position="181"/>
    </location>
</feature>
<feature type="region of interest" description="Disordered" evidence="1">
    <location>
        <begin position="206"/>
        <end position="256"/>
    </location>
</feature>
<dbReference type="EMBL" id="KB008087">
    <property type="protein sequence ID" value="ELR13654.1"/>
    <property type="molecule type" value="Genomic_DNA"/>
</dbReference>
<dbReference type="SUPFAM" id="SSF82708">
    <property type="entry name" value="R3H domain"/>
    <property type="match status" value="1"/>
</dbReference>
<evidence type="ECO:0000259" key="2">
    <source>
        <dbReference type="PROSITE" id="PS51061"/>
    </source>
</evidence>
<dbReference type="AlphaFoldDB" id="L8GLF9"/>
<feature type="compositionally biased region" description="Basic and acidic residues" evidence="1">
    <location>
        <begin position="212"/>
        <end position="231"/>
    </location>
</feature>
<feature type="compositionally biased region" description="Polar residues" evidence="1">
    <location>
        <begin position="7"/>
        <end position="23"/>
    </location>
</feature>